<evidence type="ECO:0000313" key="2">
    <source>
        <dbReference type="Proteomes" id="UP000199110"/>
    </source>
</evidence>
<evidence type="ECO:0000313" key="1">
    <source>
        <dbReference type="EMBL" id="SFI88889.1"/>
    </source>
</evidence>
<sequence length="358" mass="39860">MLRFERMSTFRLLRNLIQSCILIRVKSTKMFKRLISKLSKPPLVNIVTPSRPPLPDDLDPALTAYDLTLDPGADPAHPAVAGWCFGLPPGITPIQWPLDPESGYPLQHGFTLRLPDAFKVRGPDIVAISFFGTAADHNDGVPLCTDGLREIILSPATPQPEDPHLRTFWDHAQNAHPLLHRMKDVLGCQFAVIPLTAAELAGSACAVPNIATNPLLANTIEPQWMRIGGAASLLGLEREYLDLEKLTKGFKYRSIGGMPEKRVDHRVPIVLRPRQDDPNGGKAVGHDDYIMPYDENYQRPDWVKNLRPCHLGGTMFPQQAVPHMGAHYIEFEEYFGNFNFGGGNAQLDLKTFAFDWAC</sequence>
<protein>
    <recommendedName>
        <fullName evidence="3">DUF1963 domain-containing protein</fullName>
    </recommendedName>
</protein>
<dbReference type="Proteomes" id="UP000199110">
    <property type="component" value="Unassembled WGS sequence"/>
</dbReference>
<gene>
    <name evidence="1" type="ORF">SAMN04488095_1650</name>
</gene>
<keyword evidence="2" id="KW-1185">Reference proteome</keyword>
<organism evidence="1 2">
    <name type="scientific">Jannaschia pohangensis</name>
    <dbReference type="NCBI Taxonomy" id="390807"/>
    <lineage>
        <taxon>Bacteria</taxon>
        <taxon>Pseudomonadati</taxon>
        <taxon>Pseudomonadota</taxon>
        <taxon>Alphaproteobacteria</taxon>
        <taxon>Rhodobacterales</taxon>
        <taxon>Roseobacteraceae</taxon>
        <taxon>Jannaschia</taxon>
    </lineage>
</organism>
<dbReference type="AlphaFoldDB" id="A0A1I3LVX8"/>
<dbReference type="EMBL" id="FORA01000002">
    <property type="protein sequence ID" value="SFI88889.1"/>
    <property type="molecule type" value="Genomic_DNA"/>
</dbReference>
<evidence type="ECO:0008006" key="3">
    <source>
        <dbReference type="Google" id="ProtNLM"/>
    </source>
</evidence>
<accession>A0A1I3LVX8</accession>
<name>A0A1I3LVX8_9RHOB</name>
<reference evidence="1 2" key="1">
    <citation type="submission" date="2016-10" db="EMBL/GenBank/DDBJ databases">
        <authorList>
            <person name="de Groot N.N."/>
        </authorList>
    </citation>
    <scope>NUCLEOTIDE SEQUENCE [LARGE SCALE GENOMIC DNA]</scope>
    <source>
        <strain evidence="1 2">DSM 19073</strain>
    </source>
</reference>
<proteinExistence type="predicted"/>